<evidence type="ECO:0000256" key="3">
    <source>
        <dbReference type="ARBA" id="ARBA00007572"/>
    </source>
</evidence>
<dbReference type="GO" id="GO:0006297">
    <property type="term" value="P:nucleotide-excision repair, DNA gap filling"/>
    <property type="evidence" value="ECO:0007669"/>
    <property type="project" value="TreeGrafter"/>
</dbReference>
<dbReference type="InterPro" id="IPR001357">
    <property type="entry name" value="BRCT_dom"/>
</dbReference>
<dbReference type="AlphaFoldDB" id="A0A0J9XHB9"/>
<evidence type="ECO:0000256" key="7">
    <source>
        <dbReference type="ARBA" id="ARBA00022741"/>
    </source>
</evidence>
<evidence type="ECO:0000256" key="9">
    <source>
        <dbReference type="ARBA" id="ARBA00022840"/>
    </source>
</evidence>
<dbReference type="Gene3D" id="3.30.470.30">
    <property type="entry name" value="DNA ligase/mRNA capping enzyme"/>
    <property type="match status" value="1"/>
</dbReference>
<evidence type="ECO:0000256" key="2">
    <source>
        <dbReference type="ARBA" id="ARBA00004123"/>
    </source>
</evidence>
<dbReference type="InterPro" id="IPR029710">
    <property type="entry name" value="LIG4"/>
</dbReference>
<sequence length="945" mass="109358">MLGEFNSKQANMSDNQINHLSAPTNQGPSPLFGTLCEHLFDTLLNITKIKKYQSRKKPYELRTLVLENFIKRWRENVGNDIFPVFRLLMPDKDADRMYSLKEKAIARLLMKIQNIDPNSEDGKSLTQWKVGFRNSTGDFPQRCYEILKKRQGNRSSGNLTVDQVNDLLDKLSNDRDSQLQTMTTLIESLNAEEMQWVIKIILRDMHYGLSEKSILGLWHPDAMSLFNVTSNLKRVCWELYDPNFRLSSLEQTISLMSCFQPQLASFKKNTFQEIVKLMPGHFYIEEKMDGERIQLHMDDYGKAFRFYSRKAKDYTYLYGNSLDSVRGGLTKNLKGTFHENVKSCILDGEMVAWDPYSQTVVPFGSVKTAAMNEMNSRNLIHPLFLVFDILYLNGQPLVDFKLSERRKALQTVVKEAKNYLKVLPYMDASTDLEIMDCLKKVIETASEGLVIKNPDSPYRVSERNLDWVKHKPDYLEEFGENLEVCIVGGYYGNGHRSKILASFLCALRVDKGGDEEPEFWSFCKVGGGLTAIDYKTIQHLTEGKWHNWSRTNPPVEFIKMAGKYNDREVPDKWIKPQDSIVIQIKGAQVITTQQFRTTKTIRFPRFVKIREDKDWKTCLSFTDFMKLEKEVEIKISTKTKLHNKRVNPSRIVKKRKIIQYSPGTFNGTVDSYIFDGYTFYILSDQEKPLIKRNRLEEMVLQNGGRVAQTWEKNTEKFYIIADKALVRVLGLFRNGYEGSILKPNWLLSCIQHKSIVPIQTKHLLHAGKDDILDSKKNVDKYGDSYYEDIHPTELRSLMKRMTLSTQRREEINVQKAKIHMNEKVENFMPKSIIFSKFNIFFDFPKLSEGGPGLDKTAGSTQDRERYHDLLLAKNYVLFGGAVIVKKIKDANIIICSPAGGIERLDAIRADMAENYTSELRHIVGTQWVIDCWKEETILDFSKYQL</sequence>
<name>A0A0J9XHB9_GEOCN</name>
<comment type="subcellular location">
    <subcellularLocation>
        <location evidence="2">Nucleus</location>
    </subcellularLocation>
</comment>
<accession>A0A0J9XHB9</accession>
<evidence type="ECO:0000259" key="18">
    <source>
        <dbReference type="PROSITE" id="PS50172"/>
    </source>
</evidence>
<dbReference type="EMBL" id="CCBN010000018">
    <property type="protein sequence ID" value="CDO56956.1"/>
    <property type="molecule type" value="Genomic_DNA"/>
</dbReference>
<dbReference type="GO" id="GO:0071897">
    <property type="term" value="P:DNA biosynthetic process"/>
    <property type="evidence" value="ECO:0007669"/>
    <property type="project" value="InterPro"/>
</dbReference>
<dbReference type="PROSITE" id="PS50160">
    <property type="entry name" value="DNA_LIGASE_A3"/>
    <property type="match status" value="1"/>
</dbReference>
<evidence type="ECO:0000256" key="16">
    <source>
        <dbReference type="RuleBase" id="RU004196"/>
    </source>
</evidence>
<dbReference type="Pfam" id="PF16589">
    <property type="entry name" value="BRCT_2"/>
    <property type="match status" value="1"/>
</dbReference>
<dbReference type="InterPro" id="IPR036599">
    <property type="entry name" value="DNA_ligase_N_sf"/>
</dbReference>
<dbReference type="CDD" id="cd07903">
    <property type="entry name" value="Adenylation_DNA_ligase_IV"/>
    <property type="match status" value="1"/>
</dbReference>
<dbReference type="InterPro" id="IPR012310">
    <property type="entry name" value="DNA_ligase_ATP-dep_cent"/>
</dbReference>
<keyword evidence="7 15" id="KW-0547">Nucleotide-binding</keyword>
<dbReference type="GO" id="GO:0006303">
    <property type="term" value="P:double-strand break repair via nonhomologous end joining"/>
    <property type="evidence" value="ECO:0007669"/>
    <property type="project" value="TreeGrafter"/>
</dbReference>
<dbReference type="Proteomes" id="UP000242525">
    <property type="component" value="Unassembled WGS sequence"/>
</dbReference>
<evidence type="ECO:0000259" key="17">
    <source>
        <dbReference type="PROSITE" id="PS50160"/>
    </source>
</evidence>
<proteinExistence type="inferred from homology"/>
<organism evidence="19 20">
    <name type="scientific">Geotrichum candidum</name>
    <name type="common">Oospora lactis</name>
    <name type="synonym">Dipodascus geotrichum</name>
    <dbReference type="NCBI Taxonomy" id="1173061"/>
    <lineage>
        <taxon>Eukaryota</taxon>
        <taxon>Fungi</taxon>
        <taxon>Dikarya</taxon>
        <taxon>Ascomycota</taxon>
        <taxon>Saccharomycotina</taxon>
        <taxon>Dipodascomycetes</taxon>
        <taxon>Dipodascales</taxon>
        <taxon>Dipodascaceae</taxon>
        <taxon>Geotrichum</taxon>
    </lineage>
</organism>
<dbReference type="InterPro" id="IPR012309">
    <property type="entry name" value="DNA_ligase_ATP-dep_C"/>
</dbReference>
<evidence type="ECO:0000256" key="11">
    <source>
        <dbReference type="ARBA" id="ARBA00023172"/>
    </source>
</evidence>
<dbReference type="PROSITE" id="PS50172">
    <property type="entry name" value="BRCT"/>
    <property type="match status" value="2"/>
</dbReference>
<dbReference type="GO" id="GO:0003910">
    <property type="term" value="F:DNA ligase (ATP) activity"/>
    <property type="evidence" value="ECO:0007669"/>
    <property type="project" value="UniProtKB-EC"/>
</dbReference>
<protein>
    <recommendedName>
        <fullName evidence="15">DNA ligase</fullName>
        <ecNumber evidence="15">6.5.1.1</ecNumber>
    </recommendedName>
</protein>
<gene>
    <name evidence="19" type="ORF">BN980_GECA18s00098g</name>
</gene>
<feature type="domain" description="BRCT" evidence="18">
    <location>
        <begin position="669"/>
        <end position="763"/>
    </location>
</feature>
<dbReference type="InterPro" id="IPR036420">
    <property type="entry name" value="BRCT_dom_sf"/>
</dbReference>
<evidence type="ECO:0000256" key="5">
    <source>
        <dbReference type="ARBA" id="ARBA00022723"/>
    </source>
</evidence>
<dbReference type="Gene3D" id="2.40.50.140">
    <property type="entry name" value="Nucleic acid-binding proteins"/>
    <property type="match status" value="1"/>
</dbReference>
<comment type="similarity">
    <text evidence="3 16">Belongs to the ATP-dependent DNA ligase family.</text>
</comment>
<dbReference type="Pfam" id="PF04675">
    <property type="entry name" value="DNA_ligase_A_N"/>
    <property type="match status" value="1"/>
</dbReference>
<dbReference type="PROSITE" id="PS00697">
    <property type="entry name" value="DNA_LIGASE_A1"/>
    <property type="match status" value="1"/>
</dbReference>
<dbReference type="Gene3D" id="3.40.50.10190">
    <property type="entry name" value="BRCT domain"/>
    <property type="match status" value="2"/>
</dbReference>
<evidence type="ECO:0000256" key="13">
    <source>
        <dbReference type="ARBA" id="ARBA00023242"/>
    </source>
</evidence>
<dbReference type="InterPro" id="IPR044125">
    <property type="entry name" value="Adenylation_DNA_ligase_IV"/>
</dbReference>
<keyword evidence="20" id="KW-1185">Reference proteome</keyword>
<dbReference type="Pfam" id="PF04679">
    <property type="entry name" value="DNA_ligase_A_C"/>
    <property type="match status" value="1"/>
</dbReference>
<dbReference type="Gene3D" id="1.10.3260.10">
    <property type="entry name" value="DNA ligase, ATP-dependent, N-terminal domain"/>
    <property type="match status" value="1"/>
</dbReference>
<evidence type="ECO:0000256" key="15">
    <source>
        <dbReference type="RuleBase" id="RU000617"/>
    </source>
</evidence>
<evidence type="ECO:0000256" key="14">
    <source>
        <dbReference type="ARBA" id="ARBA00034003"/>
    </source>
</evidence>
<dbReference type="InterPro" id="IPR000977">
    <property type="entry name" value="DNA_ligase_ATP-dep"/>
</dbReference>
<keyword evidence="5" id="KW-0479">Metal-binding</keyword>
<keyword evidence="9 15" id="KW-0067">ATP-binding</keyword>
<dbReference type="InterPro" id="IPR016059">
    <property type="entry name" value="DNA_ligase_ATP-dep_CS"/>
</dbReference>
<keyword evidence="13" id="KW-0539">Nucleus</keyword>
<evidence type="ECO:0000256" key="12">
    <source>
        <dbReference type="ARBA" id="ARBA00023204"/>
    </source>
</evidence>
<feature type="domain" description="BRCT" evidence="18">
    <location>
        <begin position="878"/>
        <end position="945"/>
    </location>
</feature>
<dbReference type="STRING" id="1173061.A0A0J9XHB9"/>
<evidence type="ECO:0000256" key="1">
    <source>
        <dbReference type="ARBA" id="ARBA00001946"/>
    </source>
</evidence>
<dbReference type="GO" id="GO:0046872">
    <property type="term" value="F:metal ion binding"/>
    <property type="evidence" value="ECO:0007669"/>
    <property type="project" value="UniProtKB-KW"/>
</dbReference>
<dbReference type="SUPFAM" id="SSF56091">
    <property type="entry name" value="DNA ligase/mRNA capping enzyme, catalytic domain"/>
    <property type="match status" value="1"/>
</dbReference>
<dbReference type="GO" id="GO:0006310">
    <property type="term" value="P:DNA recombination"/>
    <property type="evidence" value="ECO:0007669"/>
    <property type="project" value="UniProtKB-KW"/>
</dbReference>
<dbReference type="EC" id="6.5.1.1" evidence="15"/>
<evidence type="ECO:0000256" key="10">
    <source>
        <dbReference type="ARBA" id="ARBA00022842"/>
    </source>
</evidence>
<evidence type="ECO:0000313" key="19">
    <source>
        <dbReference type="EMBL" id="CDO56956.1"/>
    </source>
</evidence>
<evidence type="ECO:0000256" key="6">
    <source>
        <dbReference type="ARBA" id="ARBA00022737"/>
    </source>
</evidence>
<comment type="catalytic activity">
    <reaction evidence="14 15">
        <text>ATP + (deoxyribonucleotide)n-3'-hydroxyl + 5'-phospho-(deoxyribonucleotide)m = (deoxyribonucleotide)n+m + AMP + diphosphate.</text>
        <dbReference type="EC" id="6.5.1.1"/>
    </reaction>
</comment>
<dbReference type="PANTHER" id="PTHR45997:SF1">
    <property type="entry name" value="DNA LIGASE 4"/>
    <property type="match status" value="1"/>
</dbReference>
<feature type="domain" description="ATP-dependent DNA ligase family profile" evidence="17">
    <location>
        <begin position="384"/>
        <end position="509"/>
    </location>
</feature>
<dbReference type="CDD" id="cd07968">
    <property type="entry name" value="OBF_DNA_ligase_IV"/>
    <property type="match status" value="1"/>
</dbReference>
<dbReference type="Pfam" id="PF01068">
    <property type="entry name" value="DNA_ligase_A_M"/>
    <property type="match status" value="1"/>
</dbReference>
<dbReference type="SMART" id="SM00292">
    <property type="entry name" value="BRCT"/>
    <property type="match status" value="1"/>
</dbReference>
<comment type="cofactor">
    <cofactor evidence="1">
        <name>Mg(2+)</name>
        <dbReference type="ChEBI" id="CHEBI:18420"/>
    </cofactor>
</comment>
<dbReference type="NCBIfam" id="TIGR00574">
    <property type="entry name" value="dnl1"/>
    <property type="match status" value="1"/>
</dbReference>
<dbReference type="InterPro" id="IPR012340">
    <property type="entry name" value="NA-bd_OB-fold"/>
</dbReference>
<dbReference type="PANTHER" id="PTHR45997">
    <property type="entry name" value="DNA LIGASE 4"/>
    <property type="match status" value="1"/>
</dbReference>
<evidence type="ECO:0000256" key="4">
    <source>
        <dbReference type="ARBA" id="ARBA00022598"/>
    </source>
</evidence>
<evidence type="ECO:0000256" key="8">
    <source>
        <dbReference type="ARBA" id="ARBA00022763"/>
    </source>
</evidence>
<comment type="caution">
    <text evidence="19">The sequence shown here is derived from an EMBL/GenBank/DDBJ whole genome shotgun (WGS) entry which is preliminary data.</text>
</comment>
<keyword evidence="12 15" id="KW-0234">DNA repair</keyword>
<evidence type="ECO:0000313" key="20">
    <source>
        <dbReference type="Proteomes" id="UP000242525"/>
    </source>
</evidence>
<dbReference type="GO" id="GO:0003677">
    <property type="term" value="F:DNA binding"/>
    <property type="evidence" value="ECO:0007669"/>
    <property type="project" value="InterPro"/>
</dbReference>
<dbReference type="OrthoDB" id="151490at2759"/>
<dbReference type="SUPFAM" id="SSF52113">
    <property type="entry name" value="BRCT domain"/>
    <property type="match status" value="2"/>
</dbReference>
<dbReference type="InterPro" id="IPR012308">
    <property type="entry name" value="DNA_ligase_ATP-dep_N"/>
</dbReference>
<dbReference type="GO" id="GO:0032807">
    <property type="term" value="C:DNA ligase IV complex"/>
    <property type="evidence" value="ECO:0007669"/>
    <property type="project" value="TreeGrafter"/>
</dbReference>
<dbReference type="SUPFAM" id="SSF50249">
    <property type="entry name" value="Nucleic acid-binding proteins"/>
    <property type="match status" value="1"/>
</dbReference>
<reference evidence="19" key="1">
    <citation type="submission" date="2014-03" db="EMBL/GenBank/DDBJ databases">
        <authorList>
            <person name="Casaregola S."/>
        </authorList>
    </citation>
    <scope>NUCLEOTIDE SEQUENCE [LARGE SCALE GENOMIC DNA]</scope>
    <source>
        <strain evidence="19">CLIB 918</strain>
    </source>
</reference>
<keyword evidence="10" id="KW-0460">Magnesium</keyword>
<dbReference type="GO" id="GO:0005524">
    <property type="term" value="F:ATP binding"/>
    <property type="evidence" value="ECO:0007669"/>
    <property type="project" value="UniProtKB-KW"/>
</dbReference>
<keyword evidence="11 15" id="KW-0233">DNA recombination</keyword>
<keyword evidence="8 15" id="KW-0227">DNA damage</keyword>
<keyword evidence="6" id="KW-0677">Repeat</keyword>
<keyword evidence="4 15" id="KW-0436">Ligase</keyword>